<proteinExistence type="predicted"/>
<comment type="caution">
    <text evidence="2">The sequence shown here is derived from an EMBL/GenBank/DDBJ whole genome shotgun (WGS) entry which is preliminary data.</text>
</comment>
<organism evidence="2 3">
    <name type="scientific">Oedothorax gibbosus</name>
    <dbReference type="NCBI Taxonomy" id="931172"/>
    <lineage>
        <taxon>Eukaryota</taxon>
        <taxon>Metazoa</taxon>
        <taxon>Ecdysozoa</taxon>
        <taxon>Arthropoda</taxon>
        <taxon>Chelicerata</taxon>
        <taxon>Arachnida</taxon>
        <taxon>Araneae</taxon>
        <taxon>Araneomorphae</taxon>
        <taxon>Entelegynae</taxon>
        <taxon>Araneoidea</taxon>
        <taxon>Linyphiidae</taxon>
        <taxon>Erigoninae</taxon>
        <taxon>Oedothorax</taxon>
    </lineage>
</organism>
<evidence type="ECO:0000313" key="2">
    <source>
        <dbReference type="EMBL" id="KAG8171090.1"/>
    </source>
</evidence>
<keyword evidence="3" id="KW-1185">Reference proteome</keyword>
<accession>A0AAV6TGV9</accession>
<sequence length="78" mass="8557">MNVQAGGGQARISGSRSLAGRGATETAAFHLWKWREFERTTLGPERGELCRQDEARGKLWGKVVARLVLTCKSIVRSG</sequence>
<name>A0AAV6TGV9_9ARAC</name>
<dbReference type="EMBL" id="JAFNEN010004440">
    <property type="protein sequence ID" value="KAG8171090.1"/>
    <property type="molecule type" value="Genomic_DNA"/>
</dbReference>
<gene>
    <name evidence="2" type="ORF">JTE90_009247</name>
</gene>
<dbReference type="Proteomes" id="UP000827092">
    <property type="component" value="Unassembled WGS sequence"/>
</dbReference>
<evidence type="ECO:0000313" key="3">
    <source>
        <dbReference type="Proteomes" id="UP000827092"/>
    </source>
</evidence>
<reference evidence="2 3" key="1">
    <citation type="journal article" date="2022" name="Nat. Ecol. Evol.">
        <title>A masculinizing supergene underlies an exaggerated male reproductive morph in a spider.</title>
        <authorList>
            <person name="Hendrickx F."/>
            <person name="De Corte Z."/>
            <person name="Sonet G."/>
            <person name="Van Belleghem S.M."/>
            <person name="Kostlbacher S."/>
            <person name="Vangestel C."/>
        </authorList>
    </citation>
    <scope>NUCLEOTIDE SEQUENCE [LARGE SCALE GENOMIC DNA]</scope>
    <source>
        <strain evidence="2">W744_W776</strain>
    </source>
</reference>
<dbReference type="AlphaFoldDB" id="A0AAV6TGV9"/>
<feature type="region of interest" description="Disordered" evidence="1">
    <location>
        <begin position="1"/>
        <end position="22"/>
    </location>
</feature>
<evidence type="ECO:0000256" key="1">
    <source>
        <dbReference type="SAM" id="MobiDB-lite"/>
    </source>
</evidence>
<protein>
    <submittedName>
        <fullName evidence="2">Uncharacterized protein</fullName>
    </submittedName>
</protein>